<organism evidence="2">
    <name type="scientific">uncultured Caudovirales phage</name>
    <dbReference type="NCBI Taxonomy" id="2100421"/>
    <lineage>
        <taxon>Viruses</taxon>
        <taxon>Duplodnaviria</taxon>
        <taxon>Heunggongvirae</taxon>
        <taxon>Uroviricota</taxon>
        <taxon>Caudoviricetes</taxon>
        <taxon>Peduoviridae</taxon>
        <taxon>Maltschvirus</taxon>
        <taxon>Maltschvirus maltsch</taxon>
    </lineage>
</organism>
<evidence type="ECO:0000259" key="1">
    <source>
        <dbReference type="Pfam" id="PF01370"/>
    </source>
</evidence>
<protein>
    <submittedName>
        <fullName evidence="2">WcaG Nucleoside-diphosphate-sugar epimerases</fullName>
    </submittedName>
</protein>
<proteinExistence type="predicted"/>
<dbReference type="PANTHER" id="PTHR43245:SF13">
    <property type="entry name" value="UDP-D-APIOSE_UDP-D-XYLOSE SYNTHASE 2"/>
    <property type="match status" value="1"/>
</dbReference>
<sequence>MNILITGSHGFVGRAFRRALPHANLTLVDLKQGVDCRKFFQLEKKQYDLVIHLAAVVGGRMLIENEPLALAVDLAIDAEFASWAMRTKQPYLVYFSSSAAYPIELQTLSKKRRLKEKDINFTKIGKPDMTYGWSKLTGEMLMNYLREEGTKVLTLRPFSGYGTDQDLDYPFPSIIERAIMNANPFNVWGKATTTRDFIHIDDIVDAVITMVRNDCNQTVNLCTGRPTTFIDLATIALKVLGHEKTNRKNFKVLTDKPAGVAYRVGDPTMMSDYYTPKISLEEGVERAIRGIV</sequence>
<dbReference type="Gene3D" id="3.40.50.720">
    <property type="entry name" value="NAD(P)-binding Rossmann-like Domain"/>
    <property type="match status" value="1"/>
</dbReference>
<dbReference type="InterPro" id="IPR050177">
    <property type="entry name" value="Lipid_A_modif_metabolic_enz"/>
</dbReference>
<dbReference type="EMBL" id="LR796680">
    <property type="protein sequence ID" value="CAB4158478.1"/>
    <property type="molecule type" value="Genomic_DNA"/>
</dbReference>
<gene>
    <name evidence="2" type="ORF">UFOVP701_7</name>
</gene>
<dbReference type="InterPro" id="IPR001509">
    <property type="entry name" value="Epimerase_deHydtase"/>
</dbReference>
<feature type="domain" description="NAD-dependent epimerase/dehydratase" evidence="1">
    <location>
        <begin position="3"/>
        <end position="221"/>
    </location>
</feature>
<dbReference type="SUPFAM" id="SSF51735">
    <property type="entry name" value="NAD(P)-binding Rossmann-fold domains"/>
    <property type="match status" value="1"/>
</dbReference>
<accession>A0A6J5NNB3</accession>
<dbReference type="PANTHER" id="PTHR43245">
    <property type="entry name" value="BIFUNCTIONAL POLYMYXIN RESISTANCE PROTEIN ARNA"/>
    <property type="match status" value="1"/>
</dbReference>
<dbReference type="Gene3D" id="3.90.25.10">
    <property type="entry name" value="UDP-galactose 4-epimerase, domain 1"/>
    <property type="match status" value="1"/>
</dbReference>
<name>A0A6J5NNB3_9CAUD</name>
<evidence type="ECO:0000313" key="2">
    <source>
        <dbReference type="EMBL" id="CAB4158478.1"/>
    </source>
</evidence>
<reference evidence="2" key="1">
    <citation type="submission" date="2020-04" db="EMBL/GenBank/DDBJ databases">
        <authorList>
            <person name="Chiriac C."/>
            <person name="Salcher M."/>
            <person name="Ghai R."/>
            <person name="Kavagutti S V."/>
        </authorList>
    </citation>
    <scope>NUCLEOTIDE SEQUENCE</scope>
</reference>
<dbReference type="Pfam" id="PF01370">
    <property type="entry name" value="Epimerase"/>
    <property type="match status" value="1"/>
</dbReference>
<dbReference type="InterPro" id="IPR036291">
    <property type="entry name" value="NAD(P)-bd_dom_sf"/>
</dbReference>